<organism evidence="1 2">
    <name type="scientific">Lapidilactobacillus achengensis</name>
    <dbReference type="NCBI Taxonomy" id="2486000"/>
    <lineage>
        <taxon>Bacteria</taxon>
        <taxon>Bacillati</taxon>
        <taxon>Bacillota</taxon>
        <taxon>Bacilli</taxon>
        <taxon>Lactobacillales</taxon>
        <taxon>Lactobacillaceae</taxon>
        <taxon>Lapidilactobacillus</taxon>
    </lineage>
</organism>
<comment type="caution">
    <text evidence="1">The sequence shown here is derived from an EMBL/GenBank/DDBJ whole genome shotgun (WGS) entry which is preliminary data.</text>
</comment>
<dbReference type="SUPFAM" id="SSF109604">
    <property type="entry name" value="HD-domain/PDEase-like"/>
    <property type="match status" value="1"/>
</dbReference>
<dbReference type="RefSeq" id="WP_125596617.1">
    <property type="nucleotide sequence ID" value="NZ_JBHSSM010000005.1"/>
</dbReference>
<gene>
    <name evidence="1" type="ORF">ACFQHW_01400</name>
</gene>
<protein>
    <submittedName>
        <fullName evidence="1">HD domain-containing protein</fullName>
    </submittedName>
</protein>
<evidence type="ECO:0000313" key="2">
    <source>
        <dbReference type="Proteomes" id="UP001596310"/>
    </source>
</evidence>
<sequence>MVTIERIAQFVATQAAGDHSGHDLAHIHRVVNLSDYLVGFYPDVDQTVVLAAAWTHDVLDEKLVSDSAQLQQLRQALTACYHAAGLSSDQVTAVYAIIDHMSYAKNLRNHWTLTLAGQLVQDADRLDAIGAVGIGRAFYYGASTGAPMFDPALPPRENLDHTAYRQVTPVINHFYEKLFRLGDLMNTPEAKRIAQERTAVMRQFVAEFKAEWQFGASQDN</sequence>
<keyword evidence="2" id="KW-1185">Reference proteome</keyword>
<reference evidence="2" key="1">
    <citation type="journal article" date="2019" name="Int. J. Syst. Evol. Microbiol.">
        <title>The Global Catalogue of Microorganisms (GCM) 10K type strain sequencing project: providing services to taxonomists for standard genome sequencing and annotation.</title>
        <authorList>
            <consortium name="The Broad Institute Genomics Platform"/>
            <consortium name="The Broad Institute Genome Sequencing Center for Infectious Disease"/>
            <person name="Wu L."/>
            <person name="Ma J."/>
        </authorList>
    </citation>
    <scope>NUCLEOTIDE SEQUENCE [LARGE SCALE GENOMIC DNA]</scope>
    <source>
        <strain evidence="2">CCM 8897</strain>
    </source>
</reference>
<dbReference type="PANTHER" id="PTHR33594">
    <property type="entry name" value="SUPERFAMILY HYDROLASE, PUTATIVE (AFU_ORTHOLOGUE AFUA_1G03035)-RELATED"/>
    <property type="match status" value="1"/>
</dbReference>
<dbReference type="PANTHER" id="PTHR33594:SF1">
    <property type="entry name" value="HD_PDEASE DOMAIN-CONTAINING PROTEIN"/>
    <property type="match status" value="1"/>
</dbReference>
<name>A0ABW1UM09_9LACO</name>
<dbReference type="Gene3D" id="1.20.58.1910">
    <property type="match status" value="1"/>
</dbReference>
<evidence type="ECO:0000313" key="1">
    <source>
        <dbReference type="EMBL" id="MFC6314226.1"/>
    </source>
</evidence>
<accession>A0ABW1UM09</accession>
<dbReference type="Gene3D" id="1.10.472.50">
    <property type="entry name" value="HD-domain/PDEase-like"/>
    <property type="match status" value="1"/>
</dbReference>
<dbReference type="Proteomes" id="UP001596310">
    <property type="component" value="Unassembled WGS sequence"/>
</dbReference>
<proteinExistence type="predicted"/>
<dbReference type="EMBL" id="JBHSSM010000005">
    <property type="protein sequence ID" value="MFC6314226.1"/>
    <property type="molecule type" value="Genomic_DNA"/>
</dbReference>